<comment type="caution">
    <text evidence="2">The sequence shown here is derived from an EMBL/GenBank/DDBJ whole genome shotgun (WGS) entry which is preliminary data.</text>
</comment>
<dbReference type="AlphaFoldDB" id="A0AA88AQL4"/>
<protein>
    <submittedName>
        <fullName evidence="2">Uncharacterized protein</fullName>
    </submittedName>
</protein>
<evidence type="ECO:0000313" key="3">
    <source>
        <dbReference type="Proteomes" id="UP001187192"/>
    </source>
</evidence>
<feature type="region of interest" description="Disordered" evidence="1">
    <location>
        <begin position="1"/>
        <end position="86"/>
    </location>
</feature>
<dbReference type="Proteomes" id="UP001187192">
    <property type="component" value="Unassembled WGS sequence"/>
</dbReference>
<feature type="compositionally biased region" description="Pro residues" evidence="1">
    <location>
        <begin position="32"/>
        <end position="54"/>
    </location>
</feature>
<name>A0AA88AQL4_FICCA</name>
<keyword evidence="3" id="KW-1185">Reference proteome</keyword>
<organism evidence="2 3">
    <name type="scientific">Ficus carica</name>
    <name type="common">Common fig</name>
    <dbReference type="NCBI Taxonomy" id="3494"/>
    <lineage>
        <taxon>Eukaryota</taxon>
        <taxon>Viridiplantae</taxon>
        <taxon>Streptophyta</taxon>
        <taxon>Embryophyta</taxon>
        <taxon>Tracheophyta</taxon>
        <taxon>Spermatophyta</taxon>
        <taxon>Magnoliopsida</taxon>
        <taxon>eudicotyledons</taxon>
        <taxon>Gunneridae</taxon>
        <taxon>Pentapetalae</taxon>
        <taxon>rosids</taxon>
        <taxon>fabids</taxon>
        <taxon>Rosales</taxon>
        <taxon>Moraceae</taxon>
        <taxon>Ficeae</taxon>
        <taxon>Ficus</taxon>
    </lineage>
</organism>
<evidence type="ECO:0000256" key="1">
    <source>
        <dbReference type="SAM" id="MobiDB-lite"/>
    </source>
</evidence>
<evidence type="ECO:0000313" key="2">
    <source>
        <dbReference type="EMBL" id="GMN48196.1"/>
    </source>
</evidence>
<feature type="compositionally biased region" description="Basic and acidic residues" evidence="1">
    <location>
        <begin position="1"/>
        <end position="30"/>
    </location>
</feature>
<dbReference type="EMBL" id="BTGU01000027">
    <property type="protein sequence ID" value="GMN48196.1"/>
    <property type="molecule type" value="Genomic_DNA"/>
</dbReference>
<proteinExistence type="predicted"/>
<sequence>MFTRSFERKGERQILGLGERDRATKQREEESPPFPNASQKPPPNLSNPDPPPLTPQASPKAFAIPDVPSKASANPAPPLSLTSSLGHGQIWHNRILGLLVEEYLGFVELGGVEKDEGGSARGVEIGGQ</sequence>
<accession>A0AA88AQL4</accession>
<reference evidence="2" key="1">
    <citation type="submission" date="2023-07" db="EMBL/GenBank/DDBJ databases">
        <title>draft genome sequence of fig (Ficus carica).</title>
        <authorList>
            <person name="Takahashi T."/>
            <person name="Nishimura K."/>
        </authorList>
    </citation>
    <scope>NUCLEOTIDE SEQUENCE</scope>
</reference>
<gene>
    <name evidence="2" type="ORF">TIFTF001_017378</name>
</gene>